<dbReference type="InterPro" id="IPR017443">
    <property type="entry name" value="RuBisCO_lsu_fd_N"/>
</dbReference>
<feature type="modified residue" description="N6-carboxylysine" evidence="6">
    <location>
        <position position="162"/>
    </location>
</feature>
<dbReference type="SFLD" id="SFLDS00014">
    <property type="entry name" value="RuBisCO"/>
    <property type="match status" value="1"/>
</dbReference>
<dbReference type="GO" id="GO:0043715">
    <property type="term" value="F:2,3-diketo-5-methylthiopentyl-1-phosphate enolase activity"/>
    <property type="evidence" value="ECO:0007669"/>
    <property type="project" value="UniProtKB-EC"/>
</dbReference>
<feature type="active site" description="Proton acceptor" evidence="6">
    <location>
        <position position="87"/>
    </location>
</feature>
<dbReference type="EC" id="5.3.2.5" evidence="6"/>
<feature type="binding site" evidence="6">
    <location>
        <position position="165"/>
    </location>
    <ligand>
        <name>Mg(2+)</name>
        <dbReference type="ChEBI" id="CHEBI:18420"/>
    </ligand>
</feature>
<dbReference type="Pfam" id="PF00016">
    <property type="entry name" value="RuBisCO_large"/>
    <property type="match status" value="1"/>
</dbReference>
<comment type="pathway">
    <text evidence="6">Amino-acid biosynthesis; L-methionine biosynthesis via salvage pathway; L-methionine from S-methyl-5-thio-alpha-D-ribose 1-phosphate: step 3/6.</text>
</comment>
<evidence type="ECO:0000256" key="2">
    <source>
        <dbReference type="ARBA" id="ARBA00022723"/>
    </source>
</evidence>
<dbReference type="SUPFAM" id="SSF51649">
    <property type="entry name" value="RuBisCo, C-terminal domain"/>
    <property type="match status" value="1"/>
</dbReference>
<comment type="caution">
    <text evidence="9">The sequence shown here is derived from an EMBL/GenBank/DDBJ whole genome shotgun (WGS) entry which is preliminary data.</text>
</comment>
<comment type="miscellaneous">
    <text evidence="6">Has no RuBP-carboxylation activity.</text>
</comment>
<keyword evidence="4 6" id="KW-0486">Methionine biosynthesis</keyword>
<keyword evidence="2 6" id="KW-0479">Metal-binding</keyword>
<keyword evidence="1 6" id="KW-0028">Amino-acid biosynthesis</keyword>
<evidence type="ECO:0000256" key="4">
    <source>
        <dbReference type="ARBA" id="ARBA00023167"/>
    </source>
</evidence>
<dbReference type="NCBIfam" id="TIGR03332">
    <property type="entry name" value="salvage_mtnW"/>
    <property type="match status" value="1"/>
</dbReference>
<sequence length="398" mass="42785">MSEVIATYLLEAKPESLEKKAEAIAVGLTVGSWTNLPAVEQAQLERHKGRVVEAKMETNNKARISVEYPNLNFSNDLPAILTTTFGKFSLDGKVRLIDLAFSNEVKKGYPGPKFGIEGIRELTNAYNRPLLMSIFKGVIGRNLSSLKEQMKAQALGGIDIVKDDEILFENDQTPLEKRIPVCQEALRESYEETGKRTLHAVNLTGKTMELKDNAYKAVELGADLLLFNTFAYGLDVMQALAEDPNIPLPIMAHPAFSGTMISSPDYGVSPGLLLGKLARMAGADLVLFPSPYGSVAMAKEETQAIAQNLTSEEPVFKKAFPVPSAGIHPGLTPKLIADFGIDSIINAGGGIHGHPGGAAAGGKAFVQAIDAVLNHKSLIEAAAEYQELAQAIELWGGE</sequence>
<evidence type="ECO:0000313" key="10">
    <source>
        <dbReference type="Proteomes" id="UP001589838"/>
    </source>
</evidence>
<dbReference type="InterPro" id="IPR033966">
    <property type="entry name" value="RuBisCO"/>
</dbReference>
<dbReference type="InterPro" id="IPR017717">
    <property type="entry name" value="Diketo-Methiopentyl-P_enolase"/>
</dbReference>
<evidence type="ECO:0000313" key="9">
    <source>
        <dbReference type="EMBL" id="MFC0473341.1"/>
    </source>
</evidence>
<dbReference type="SFLD" id="SFLDF00157">
    <property type="entry name" value="2_3-diketo-5-methylthiopentyl"/>
    <property type="match status" value="1"/>
</dbReference>
<dbReference type="NCBIfam" id="NF007095">
    <property type="entry name" value="PRK09549.1"/>
    <property type="match status" value="1"/>
</dbReference>
<gene>
    <name evidence="6" type="primary">mtnW</name>
    <name evidence="9" type="ORF">ACFFHM_23260</name>
</gene>
<feature type="domain" description="Ribulose bisphosphate carboxylase large subunit C-terminal" evidence="7">
    <location>
        <begin position="115"/>
        <end position="395"/>
    </location>
</feature>
<protein>
    <recommendedName>
        <fullName evidence="6">2,3-diketo-5-methylthiopentyl-1-phosphate enolase</fullName>
        <shortName evidence="6">DK-MTP-1-P enolase</shortName>
        <ecNumber evidence="6">5.3.2.5</ecNumber>
    </recommendedName>
    <alternativeName>
        <fullName evidence="6">RuBisCO-like protein</fullName>
        <shortName evidence="6">RLP</shortName>
    </alternativeName>
</protein>
<dbReference type="EMBL" id="JBHLUX010000093">
    <property type="protein sequence ID" value="MFC0473341.1"/>
    <property type="molecule type" value="Genomic_DNA"/>
</dbReference>
<reference evidence="9 10" key="1">
    <citation type="submission" date="2024-09" db="EMBL/GenBank/DDBJ databases">
        <authorList>
            <person name="Sun Q."/>
            <person name="Mori K."/>
        </authorList>
    </citation>
    <scope>NUCLEOTIDE SEQUENCE [LARGE SCALE GENOMIC DNA]</scope>
    <source>
        <strain evidence="9 10">NCAIM B.02610</strain>
    </source>
</reference>
<proteinExistence type="inferred from homology"/>
<keyword evidence="10" id="KW-1185">Reference proteome</keyword>
<keyword evidence="5 6" id="KW-0413">Isomerase</keyword>
<evidence type="ECO:0000256" key="1">
    <source>
        <dbReference type="ARBA" id="ARBA00022605"/>
    </source>
</evidence>
<organism evidence="9 10">
    <name type="scientific">Halalkalibacter kiskunsagensis</name>
    <dbReference type="NCBI Taxonomy" id="1548599"/>
    <lineage>
        <taxon>Bacteria</taxon>
        <taxon>Bacillati</taxon>
        <taxon>Bacillota</taxon>
        <taxon>Bacilli</taxon>
        <taxon>Bacillales</taxon>
        <taxon>Bacillaceae</taxon>
        <taxon>Halalkalibacter</taxon>
    </lineage>
</organism>
<dbReference type="RefSeq" id="WP_335959852.1">
    <property type="nucleotide sequence ID" value="NZ_JAXBLX010000007.1"/>
</dbReference>
<comment type="cofactor">
    <cofactor evidence="6">
        <name>Mg(2+)</name>
        <dbReference type="ChEBI" id="CHEBI:18420"/>
    </cofactor>
    <text evidence="6">Binds 1 Mg(2+) ion per subunit.</text>
</comment>
<dbReference type="SFLD" id="SFLDG00301">
    <property type="entry name" value="RuBisCO-like_proteins"/>
    <property type="match status" value="1"/>
</dbReference>
<dbReference type="Pfam" id="PF02788">
    <property type="entry name" value="RuBisCO_large_N"/>
    <property type="match status" value="1"/>
</dbReference>
<feature type="binding site" evidence="6">
    <location>
        <position position="136"/>
    </location>
    <ligand>
        <name>substrate</name>
    </ligand>
</feature>
<evidence type="ECO:0000256" key="6">
    <source>
        <dbReference type="HAMAP-Rule" id="MF_01679"/>
    </source>
</evidence>
<dbReference type="PANTHER" id="PTHR42704:SF17">
    <property type="entry name" value="RIBULOSE BISPHOSPHATE CARBOXYLASE LARGE CHAIN"/>
    <property type="match status" value="1"/>
</dbReference>
<feature type="binding site" evidence="6">
    <location>
        <begin position="348"/>
        <end position="349"/>
    </location>
    <ligand>
        <name>substrate</name>
    </ligand>
</feature>
<dbReference type="Gene3D" id="3.20.20.110">
    <property type="entry name" value="Ribulose bisphosphate carboxylase, large subunit, C-terminal domain"/>
    <property type="match status" value="1"/>
</dbReference>
<comment type="similarity">
    <text evidence="6">Belongs to the RuBisCO large chain family. Type IV subfamily.</text>
</comment>
<evidence type="ECO:0000256" key="3">
    <source>
        <dbReference type="ARBA" id="ARBA00022842"/>
    </source>
</evidence>
<dbReference type="HAMAP" id="MF_01679">
    <property type="entry name" value="Salvage_MtnW"/>
    <property type="match status" value="1"/>
</dbReference>
<evidence type="ECO:0000256" key="5">
    <source>
        <dbReference type="ARBA" id="ARBA00023235"/>
    </source>
</evidence>
<dbReference type="Gene3D" id="3.30.70.150">
    <property type="entry name" value="RuBisCO large subunit, N-terminal domain"/>
    <property type="match status" value="1"/>
</dbReference>
<feature type="binding site" description="via carbamate group" evidence="6">
    <location>
        <position position="162"/>
    </location>
    <ligand>
        <name>Mg(2+)</name>
        <dbReference type="ChEBI" id="CHEBI:18420"/>
    </ligand>
</feature>
<feature type="binding site" evidence="6">
    <location>
        <begin position="162"/>
        <end position="165"/>
    </location>
    <ligand>
        <name>substrate</name>
    </ligand>
</feature>
<keyword evidence="3 6" id="KW-0460">Magnesium</keyword>
<dbReference type="SUPFAM" id="SSF54966">
    <property type="entry name" value="RuBisCO, large subunit, small (N-terminal) domain"/>
    <property type="match status" value="1"/>
</dbReference>
<name>A0ABV6KND4_9BACI</name>
<dbReference type="Proteomes" id="UP001589838">
    <property type="component" value="Unassembled WGS sequence"/>
</dbReference>
<comment type="function">
    <text evidence="6">Catalyzes the enolization of 2,3-diketo-5-methylthiopentyl-1-phosphate (DK-MTP-1-P) into 2-hydroxy-3-keto-5-methylthiopentenyl-1-phosphate (HK-MTPenyl-1-P).</text>
</comment>
<feature type="binding site" evidence="6">
    <location>
        <position position="326"/>
    </location>
    <ligand>
        <name>substrate</name>
    </ligand>
</feature>
<accession>A0ABV6KND4</accession>
<evidence type="ECO:0000259" key="8">
    <source>
        <dbReference type="Pfam" id="PF02788"/>
    </source>
</evidence>
<dbReference type="InterPro" id="IPR036422">
    <property type="entry name" value="RuBisCO_lsu_N_sf"/>
</dbReference>
<dbReference type="PANTHER" id="PTHR42704">
    <property type="entry name" value="RIBULOSE BISPHOSPHATE CARBOXYLASE"/>
    <property type="match status" value="1"/>
</dbReference>
<comment type="catalytic activity">
    <reaction evidence="6">
        <text>5-methylsulfanyl-2,3-dioxopentyl phosphate = 2-hydroxy-5-methylsulfanyl-3-oxopent-1-enyl phosphate</text>
        <dbReference type="Rhea" id="RHEA:18769"/>
        <dbReference type="ChEBI" id="CHEBI:58828"/>
        <dbReference type="ChEBI" id="CHEBI:59505"/>
        <dbReference type="EC" id="5.3.2.5"/>
    </reaction>
</comment>
<feature type="binding site" evidence="6">
    <location>
        <position position="253"/>
    </location>
    <ligand>
        <name>substrate</name>
    </ligand>
</feature>
<feature type="domain" description="Ribulose bisphosphate carboxylase large subunit ferrodoxin-like N-terminal" evidence="8">
    <location>
        <begin position="2"/>
        <end position="88"/>
    </location>
</feature>
<dbReference type="InterPro" id="IPR036376">
    <property type="entry name" value="RuBisCO_lsu_C_sf"/>
</dbReference>
<comment type="subunit">
    <text evidence="6">Homodimer.</text>
</comment>
<feature type="binding site" evidence="6">
    <location>
        <position position="164"/>
    </location>
    <ligand>
        <name>Mg(2+)</name>
        <dbReference type="ChEBI" id="CHEBI:18420"/>
    </ligand>
</feature>
<evidence type="ECO:0000259" key="7">
    <source>
        <dbReference type="Pfam" id="PF00016"/>
    </source>
</evidence>
<dbReference type="InterPro" id="IPR000685">
    <property type="entry name" value="RuBisCO_lsu_C"/>
</dbReference>